<evidence type="ECO:0000313" key="2">
    <source>
        <dbReference type="EMBL" id="MFE8703568.1"/>
    </source>
</evidence>
<dbReference type="EMBL" id="JBIACK010000017">
    <property type="protein sequence ID" value="MFE8703568.1"/>
    <property type="molecule type" value="Genomic_DNA"/>
</dbReference>
<evidence type="ECO:0000313" key="3">
    <source>
        <dbReference type="Proteomes" id="UP001601059"/>
    </source>
</evidence>
<reference evidence="2 3" key="1">
    <citation type="submission" date="2024-08" db="EMBL/GenBank/DDBJ databases">
        <title>Two novel Cytobacillus novel species.</title>
        <authorList>
            <person name="Liu G."/>
        </authorList>
    </citation>
    <scope>NUCLEOTIDE SEQUENCE [LARGE SCALE GENOMIC DNA]</scope>
    <source>
        <strain evidence="2 3">FJAT-54145</strain>
    </source>
</reference>
<protein>
    <submittedName>
        <fullName evidence="2">Hemerythrin domain-containing protein</fullName>
    </submittedName>
</protein>
<dbReference type="Proteomes" id="UP001601059">
    <property type="component" value="Unassembled WGS sequence"/>
</dbReference>
<keyword evidence="3" id="KW-1185">Reference proteome</keyword>
<organism evidence="2 3">
    <name type="scientific">Cytobacillus spartinae</name>
    <dbReference type="NCBI Taxonomy" id="3299023"/>
    <lineage>
        <taxon>Bacteria</taxon>
        <taxon>Bacillati</taxon>
        <taxon>Bacillota</taxon>
        <taxon>Bacilli</taxon>
        <taxon>Bacillales</taxon>
        <taxon>Bacillaceae</taxon>
        <taxon>Cytobacillus</taxon>
    </lineage>
</organism>
<dbReference type="InterPro" id="IPR012312">
    <property type="entry name" value="Hemerythrin-like"/>
</dbReference>
<comment type="caution">
    <text evidence="2">The sequence shown here is derived from an EMBL/GenBank/DDBJ whole genome shotgun (WGS) entry which is preliminary data.</text>
</comment>
<dbReference type="RefSeq" id="WP_389364203.1">
    <property type="nucleotide sequence ID" value="NZ_JBIACK010000017.1"/>
</dbReference>
<dbReference type="PANTHER" id="PTHR39966:SF3">
    <property type="entry name" value="DUF438 DOMAIN-CONTAINING PROTEIN"/>
    <property type="match status" value="1"/>
</dbReference>
<accession>A0ABW6KL30</accession>
<proteinExistence type="predicted"/>
<feature type="domain" description="Hemerythrin-like" evidence="1">
    <location>
        <begin position="20"/>
        <end position="155"/>
    </location>
</feature>
<name>A0ABW6KL30_9BACI</name>
<dbReference type="CDD" id="cd12108">
    <property type="entry name" value="Hr-like"/>
    <property type="match status" value="1"/>
</dbReference>
<gene>
    <name evidence="2" type="ORF">ACFYKX_23670</name>
</gene>
<dbReference type="Gene3D" id="1.20.120.520">
    <property type="entry name" value="nmb1532 protein domain like"/>
    <property type="match status" value="1"/>
</dbReference>
<dbReference type="PANTHER" id="PTHR39966">
    <property type="entry name" value="BLL2471 PROTEIN-RELATED"/>
    <property type="match status" value="1"/>
</dbReference>
<sequence>MQGCMSSMIGNQDIELSKGLRQLKEEHPSLLKQLENLLFTCNRIDANDEREEAFTSLIDQVKAFFHELEPHSEREEGVLFPMMETYIGKEMGPIAVMEYEHDQAKECIGTFLKATNNKSEFTNEEIIKYSHVIKNAYYILVDHFAKEENILFPMAEKLLKVEEKEDLFIRINEIK</sequence>
<dbReference type="Pfam" id="PF01814">
    <property type="entry name" value="Hemerythrin"/>
    <property type="match status" value="1"/>
</dbReference>
<evidence type="ECO:0000259" key="1">
    <source>
        <dbReference type="Pfam" id="PF01814"/>
    </source>
</evidence>